<evidence type="ECO:0000313" key="4">
    <source>
        <dbReference type="Proteomes" id="UP000243197"/>
    </source>
</evidence>
<evidence type="ECO:0000259" key="1">
    <source>
        <dbReference type="Pfam" id="PF05598"/>
    </source>
</evidence>
<dbReference type="RefSeq" id="WP_096685962.1">
    <property type="nucleotide sequence ID" value="NZ_AP014564.1"/>
</dbReference>
<accession>A0A1J1DY04</accession>
<evidence type="ECO:0000259" key="2">
    <source>
        <dbReference type="Pfam" id="PF13751"/>
    </source>
</evidence>
<name>A0A1J1DY04_9FLAO</name>
<dbReference type="PANTHER" id="PTHR33408">
    <property type="entry name" value="TRANSPOSASE"/>
    <property type="match status" value="1"/>
</dbReference>
<feature type="domain" description="Transposase InsH N-terminal" evidence="1">
    <location>
        <begin position="19"/>
        <end position="110"/>
    </location>
</feature>
<dbReference type="InterPro" id="IPR047629">
    <property type="entry name" value="IS1182_transpos"/>
</dbReference>
<dbReference type="EMBL" id="AP014564">
    <property type="protein sequence ID" value="BAV94737.1"/>
    <property type="molecule type" value="Genomic_DNA"/>
</dbReference>
<proteinExistence type="predicted"/>
<reference evidence="3 4" key="1">
    <citation type="submission" date="2014-03" db="EMBL/GenBank/DDBJ databases">
        <title>complete genome sequence of Flavobacteriaceae bacterium JBKA-6.</title>
        <authorList>
            <person name="Takano T."/>
            <person name="Nakamura Y."/>
            <person name="Takuma S."/>
            <person name="Yasuike M."/>
            <person name="Matsuyama T."/>
            <person name="Sakai T."/>
            <person name="Fujiwara A."/>
            <person name="Kimoto K."/>
            <person name="Fukuda Y."/>
            <person name="Kondo H."/>
            <person name="Hirono I."/>
            <person name="Nakayasu C."/>
        </authorList>
    </citation>
    <scope>NUCLEOTIDE SEQUENCE [LARGE SCALE GENOMIC DNA]</scope>
    <source>
        <strain evidence="3 4">JBKA-6</strain>
    </source>
</reference>
<feature type="domain" description="Transposase DDE" evidence="2">
    <location>
        <begin position="387"/>
        <end position="510"/>
    </location>
</feature>
<dbReference type="PANTHER" id="PTHR33408:SF2">
    <property type="entry name" value="TRANSPOSASE DDE DOMAIN-CONTAINING PROTEIN"/>
    <property type="match status" value="1"/>
</dbReference>
<dbReference type="AlphaFoldDB" id="A0A1J1DY04"/>
<dbReference type="Pfam" id="PF05598">
    <property type="entry name" value="DUF772"/>
    <property type="match status" value="1"/>
</dbReference>
<evidence type="ECO:0000313" key="3">
    <source>
        <dbReference type="EMBL" id="BAV94737.1"/>
    </source>
</evidence>
<dbReference type="KEGG" id="ise:JBKA6_0724"/>
<protein>
    <submittedName>
        <fullName evidence="3">Transposase</fullName>
    </submittedName>
</protein>
<dbReference type="Pfam" id="PF13751">
    <property type="entry name" value="DDE_Tnp_1_6"/>
    <property type="match status" value="1"/>
</dbReference>
<dbReference type="Proteomes" id="UP000243197">
    <property type="component" value="Chromosome"/>
</dbReference>
<gene>
    <name evidence="3" type="ORF">JBKA6_0724</name>
</gene>
<keyword evidence="4" id="KW-1185">Reference proteome</keyword>
<organism evidence="3 4">
    <name type="scientific">Ichthyobacterium seriolicida</name>
    <dbReference type="NCBI Taxonomy" id="242600"/>
    <lineage>
        <taxon>Bacteria</taxon>
        <taxon>Pseudomonadati</taxon>
        <taxon>Bacteroidota</taxon>
        <taxon>Flavobacteriia</taxon>
        <taxon>Flavobacteriales</taxon>
        <taxon>Ichthyobacteriaceae</taxon>
        <taxon>Ichthyobacterium</taxon>
    </lineage>
</organism>
<sequence>MNTNFRDYNQGQNWLYPPSIEELIPADHPVRVVNGVIEQLNLNLLISEYSKEGKPSYHPKMMLKVMVYAYMDNTYSSRKIEKAMRENIIYMWLSAQQVVDHNTIARFRSKKLKTIFKDIFKQVVLLLADEGLLTLKEVFTDGTKIESMAGRYTFVWGNAIKTRKEKMSEQLENMWQYAQSIADEEDLDPTPQDFSKIDKEKVEKTATKINKILKGNTKASSKAKAKARYMEKNFPINLEKYQQQEQILSGRNSYSKTDPDATFMRMKEDHMLNGQLKPGYNVQISTESQFIIHYSLHQNTNDIHTLKPHLQSYEKLYQSLPKYLSADAGYGSEENYQYLEDVEISGYVKYNTFDKEQQTYKYNRKKSPNVDFHRDNLHYNEQEDYYVCPMGQRMGKIYDRKNTTKSGYNQTSSVYQAQNCQGCSLRGLCHKSKYNRKIERNHHLERHKNIMRNRLKSNEGQNRRKKRTVDVEPVFGHIKSNRNFKRFTHKGMKKAELEFGLHALAHNLRKKVS</sequence>
<dbReference type="OrthoDB" id="1121830at2"/>
<dbReference type="InterPro" id="IPR008490">
    <property type="entry name" value="Transposase_InsH_N"/>
</dbReference>
<dbReference type="InterPro" id="IPR025668">
    <property type="entry name" value="Tnp_DDE_dom"/>
</dbReference>
<dbReference type="NCBIfam" id="NF033551">
    <property type="entry name" value="transpos_IS1182"/>
    <property type="match status" value="1"/>
</dbReference>